<dbReference type="InterPro" id="IPR022409">
    <property type="entry name" value="PKD/Chitinase_dom"/>
</dbReference>
<dbReference type="InterPro" id="IPR014917">
    <property type="entry name" value="DUF1800"/>
</dbReference>
<keyword evidence="4" id="KW-1185">Reference proteome</keyword>
<keyword evidence="3" id="KW-0645">Protease</keyword>
<dbReference type="GO" id="GO:0016020">
    <property type="term" value="C:membrane"/>
    <property type="evidence" value="ECO:0007669"/>
    <property type="project" value="TreeGrafter"/>
</dbReference>
<keyword evidence="1" id="KW-0472">Membrane</keyword>
<keyword evidence="3" id="KW-0378">Hydrolase</keyword>
<dbReference type="PROSITE" id="PS51257">
    <property type="entry name" value="PROKAR_LIPOPROTEIN"/>
    <property type="match status" value="1"/>
</dbReference>
<gene>
    <name evidence="3" type="ORF">IMCC3135_22195</name>
</gene>
<dbReference type="GO" id="GO:0031410">
    <property type="term" value="C:cytoplasmic vesicle"/>
    <property type="evidence" value="ECO:0007669"/>
    <property type="project" value="TreeGrafter"/>
</dbReference>
<dbReference type="InterPro" id="IPR035986">
    <property type="entry name" value="PKD_dom_sf"/>
</dbReference>
<keyword evidence="1" id="KW-0812">Transmembrane</keyword>
<evidence type="ECO:0000313" key="4">
    <source>
        <dbReference type="Proteomes" id="UP000250079"/>
    </source>
</evidence>
<feature type="transmembrane region" description="Helical" evidence="1">
    <location>
        <begin position="17"/>
        <end position="39"/>
    </location>
</feature>
<feature type="domain" description="PKD" evidence="2">
    <location>
        <begin position="915"/>
        <end position="1005"/>
    </location>
</feature>
<dbReference type="KEGG" id="gai:IMCC3135_22195"/>
<dbReference type="EC" id="3.4.21.50" evidence="3"/>
<dbReference type="InterPro" id="IPR000601">
    <property type="entry name" value="PKD_dom"/>
</dbReference>
<dbReference type="GO" id="GO:0008233">
    <property type="term" value="F:peptidase activity"/>
    <property type="evidence" value="ECO:0007669"/>
    <property type="project" value="UniProtKB-KW"/>
</dbReference>
<feature type="domain" description="PKD" evidence="2">
    <location>
        <begin position="825"/>
        <end position="913"/>
    </location>
</feature>
<dbReference type="PANTHER" id="PTHR46182">
    <property type="entry name" value="FI19480P1"/>
    <property type="match status" value="1"/>
</dbReference>
<dbReference type="SUPFAM" id="SSF49299">
    <property type="entry name" value="PKD domain"/>
    <property type="match status" value="5"/>
</dbReference>
<dbReference type="GO" id="GO:0006508">
    <property type="term" value="P:proteolysis"/>
    <property type="evidence" value="ECO:0007669"/>
    <property type="project" value="UniProtKB-KW"/>
</dbReference>
<dbReference type="OrthoDB" id="9772295at2"/>
<feature type="domain" description="PKD" evidence="2">
    <location>
        <begin position="1006"/>
        <end position="1089"/>
    </location>
</feature>
<evidence type="ECO:0000259" key="2">
    <source>
        <dbReference type="PROSITE" id="PS50093"/>
    </source>
</evidence>
<evidence type="ECO:0000256" key="1">
    <source>
        <dbReference type="SAM" id="Phobius"/>
    </source>
</evidence>
<dbReference type="EMBL" id="CP018632">
    <property type="protein sequence ID" value="ASJ74510.1"/>
    <property type="molecule type" value="Genomic_DNA"/>
</dbReference>
<name>A0A2Z2P022_9GAMM</name>
<reference evidence="3 4" key="1">
    <citation type="submission" date="2016-12" db="EMBL/GenBank/DDBJ databases">
        <authorList>
            <person name="Song W.-J."/>
            <person name="Kurnit D.M."/>
        </authorList>
    </citation>
    <scope>NUCLEOTIDE SEQUENCE [LARGE SCALE GENOMIC DNA]</scope>
    <source>
        <strain evidence="3 4">IMCC3135</strain>
    </source>
</reference>
<protein>
    <submittedName>
        <fullName evidence="3">Protease 1</fullName>
        <ecNumber evidence="3">3.4.21.50</ecNumber>
    </submittedName>
</protein>
<dbReference type="InterPro" id="IPR013783">
    <property type="entry name" value="Ig-like_fold"/>
</dbReference>
<dbReference type="Pfam" id="PF22352">
    <property type="entry name" value="K319L-like_PKD"/>
    <property type="match status" value="1"/>
</dbReference>
<dbReference type="SMART" id="SM00089">
    <property type="entry name" value="PKD"/>
    <property type="match status" value="5"/>
</dbReference>
<dbReference type="InterPro" id="IPR029865">
    <property type="entry name" value="KIAA0319-like"/>
</dbReference>
<feature type="domain" description="PKD" evidence="2">
    <location>
        <begin position="392"/>
        <end position="474"/>
    </location>
</feature>
<dbReference type="PANTHER" id="PTHR46182:SF2">
    <property type="entry name" value="FI19480P1"/>
    <property type="match status" value="1"/>
</dbReference>
<keyword evidence="1" id="KW-1133">Transmembrane helix</keyword>
<evidence type="ECO:0000313" key="3">
    <source>
        <dbReference type="EMBL" id="ASJ74510.1"/>
    </source>
</evidence>
<accession>A0A2Z2P022</accession>
<dbReference type="PROSITE" id="PS50093">
    <property type="entry name" value="PKD"/>
    <property type="match status" value="4"/>
</dbReference>
<sequence length="1716" mass="184104">MPRPTCHSRSLSCWRRFAVLQAMLVVGIFVSCFTVPAFATVYSDAENGVADWQVYDALPAGAEVVSDFDDVLDSQVIRTRGDQRNNGYLLGGTSAAAGWNNTTEFHINWRMQVAESYAIYVRVDTTDGWRYLAYTNSNSDSLANPSGEYISHGLGSSTTDGRWRVFSRDLAQDLADAQPDNALIAVNGFLVRGSVLLDDITLADAAVRQTVLPVVSSVVDANAEDGSTSGWQIFDDLPAGASIAVVADEASGSQVFELTGAGRSNGYQLGGLDSVDGWNNTTQFNIAWDMLSSESYQVYVRVDTANGWRYVVYSNSNSDSLLSSNGRDIGFGLGSASVDGQWHSIVRDLAADVATGDPGNTLLAVHGFLVRGSLRLDNIRLFDSPEVQAIPPVALISGGDRSVTLGETVVLDGSASTDDIGIAAYQWNDADGAPLGNEAQLIVTTSEAGTFSYQLTVTDESGLTATALTQISVQDGTAPTIYEDAEDSAISRWLISDTTPAGASIENIQDAARNSRVLQLTGDGQQNAFLIGNYDSRAPGWNNQLQTHLRWSMKTDAGFAIYVRLETADGFRYLIYDQYGSDRGSSSASSLRFGLGSGAHDGSWQTFTRNVRDDLGKFQPGNSLIAVHGMQFRGSFLVDDLQMLNLVDDTPGEPVFEDAEDSSISRWRITDNTPGGAAITNVRDDDRDSRVIELKGNGQANAYLLGGYDSRSPGWNNTEQTHLRWSMKTNEGFSVYVSLETADGFRYLIYDQYTSARGDEASSNLRFGLGRDAYDGSWQTFTRNIHADLASLQPGNSVIAVHGVQFRGDFLVDDIGMLTIVDASPTAVLSVTQSEGAAPLLTVFDASASSDDYGLVSYAFDFGDGSEPLSGGESVVTHSYAEAGDFTAVVTVTDSAGQSATAEIGISVLSDSEAPVASLTAAPVEGFIPLTTVLDATASTDNVGIVSYVWNFGDGTAEEGPELASVSHDYTVAGEYTATVTVSDAAGLQSSATLTITASPEAVEDNPPVAAFSIDSPQTGSTVNFLNESTDDNEVTRVLWNFGDATESGQSNELSPLYSYSSIGDYTVTLTVLDGAGQMDTATQIISITELDEESEELSIQVSSEALTGETPFTARFDASATTGGEGDLTFLWLTEMLDESGVATGEQGPSSEGALAELLLSTAGSYRVTLTVLDELENSAQTTLLVTVTEGQSSGVTPSEAARFLAQASFGATTESIAKVQSMGLEAWIDDQFTLQGAPHLDFVQTHSNGSGQEPRHEVWWRDVVDGEDQLRQRVAFALSQIFVVSDQGYTLGNAQYGVTRYYDQLREQAFGNYRELLETVTLSPVMGVYLSMLQNARGEISSNTRADENFAREVLQLFSIGLYELNIDGTKKLSGGQPIHSFTQNQIENYSRIYTGWNFGGATDWTITSINGNANKLVPMQAWPQYHDDDPKWLLGGVVAPASNGAEADLQMALDSIANHANVGPFISRQLIQRLVTSNPTPGYIARVSGVFNNNGAGVRGDLKAVVKAILLDDEARHGHENVADFGKLREPVLRLSHLWRAFNITRGSGSQNGVYNTPSPHVKDLDSVGGQAVLKSPSVFNFYHPDYAPLGAIYAQGKAAPEAEIYTDDTILSMTNRIDKQIQYGHDASDSNAKRTSYLNLSAERALAALGTTELLDHLDVLLLSGSMSDGLRSVLANHIDSLPAANTAADQSQRVRDALSLIMASPDYLVQM</sequence>
<dbReference type="Gene3D" id="2.60.40.10">
    <property type="entry name" value="Immunoglobulins"/>
    <property type="match status" value="5"/>
</dbReference>
<dbReference type="CDD" id="cd00146">
    <property type="entry name" value="PKD"/>
    <property type="match status" value="4"/>
</dbReference>
<dbReference type="Pfam" id="PF08811">
    <property type="entry name" value="DUF1800"/>
    <property type="match status" value="1"/>
</dbReference>
<proteinExistence type="predicted"/>
<dbReference type="Proteomes" id="UP000250079">
    <property type="component" value="Chromosome"/>
</dbReference>
<organism evidence="3 4">
    <name type="scientific">Granulosicoccus antarcticus IMCC3135</name>
    <dbReference type="NCBI Taxonomy" id="1192854"/>
    <lineage>
        <taxon>Bacteria</taxon>
        <taxon>Pseudomonadati</taxon>
        <taxon>Pseudomonadota</taxon>
        <taxon>Gammaproteobacteria</taxon>
        <taxon>Chromatiales</taxon>
        <taxon>Granulosicoccaceae</taxon>
        <taxon>Granulosicoccus</taxon>
    </lineage>
</organism>
<dbReference type="Pfam" id="PF18911">
    <property type="entry name" value="PKD_4"/>
    <property type="match status" value="3"/>
</dbReference>